<dbReference type="EMBL" id="JAIWYP010000010">
    <property type="protein sequence ID" value="KAH3751754.1"/>
    <property type="molecule type" value="Genomic_DNA"/>
</dbReference>
<dbReference type="AlphaFoldDB" id="A0A9D4DM27"/>
<evidence type="ECO:0000313" key="2">
    <source>
        <dbReference type="EMBL" id="KAH3751754.1"/>
    </source>
</evidence>
<evidence type="ECO:0000313" key="3">
    <source>
        <dbReference type="Proteomes" id="UP000828390"/>
    </source>
</evidence>
<reference evidence="2" key="1">
    <citation type="journal article" date="2019" name="bioRxiv">
        <title>The Genome of the Zebra Mussel, Dreissena polymorpha: A Resource for Invasive Species Research.</title>
        <authorList>
            <person name="McCartney M.A."/>
            <person name="Auch B."/>
            <person name="Kono T."/>
            <person name="Mallez S."/>
            <person name="Zhang Y."/>
            <person name="Obille A."/>
            <person name="Becker A."/>
            <person name="Abrahante J.E."/>
            <person name="Garbe J."/>
            <person name="Badalamenti J.P."/>
            <person name="Herman A."/>
            <person name="Mangelson H."/>
            <person name="Liachko I."/>
            <person name="Sullivan S."/>
            <person name="Sone E.D."/>
            <person name="Koren S."/>
            <person name="Silverstein K.A.T."/>
            <person name="Beckman K.B."/>
            <person name="Gohl D.M."/>
        </authorList>
    </citation>
    <scope>NUCLEOTIDE SEQUENCE</scope>
    <source>
        <strain evidence="2">Duluth1</strain>
        <tissue evidence="2">Whole animal</tissue>
    </source>
</reference>
<protein>
    <submittedName>
        <fullName evidence="2">Uncharacterized protein</fullName>
    </submittedName>
</protein>
<feature type="compositionally biased region" description="Polar residues" evidence="1">
    <location>
        <begin position="47"/>
        <end position="59"/>
    </location>
</feature>
<feature type="region of interest" description="Disordered" evidence="1">
    <location>
        <begin position="33"/>
        <end position="59"/>
    </location>
</feature>
<accession>A0A9D4DM27</accession>
<keyword evidence="3" id="KW-1185">Reference proteome</keyword>
<dbReference type="Proteomes" id="UP000828390">
    <property type="component" value="Unassembled WGS sequence"/>
</dbReference>
<comment type="caution">
    <text evidence="2">The sequence shown here is derived from an EMBL/GenBank/DDBJ whole genome shotgun (WGS) entry which is preliminary data.</text>
</comment>
<name>A0A9D4DM27_DREPO</name>
<organism evidence="2 3">
    <name type="scientific">Dreissena polymorpha</name>
    <name type="common">Zebra mussel</name>
    <name type="synonym">Mytilus polymorpha</name>
    <dbReference type="NCBI Taxonomy" id="45954"/>
    <lineage>
        <taxon>Eukaryota</taxon>
        <taxon>Metazoa</taxon>
        <taxon>Spiralia</taxon>
        <taxon>Lophotrochozoa</taxon>
        <taxon>Mollusca</taxon>
        <taxon>Bivalvia</taxon>
        <taxon>Autobranchia</taxon>
        <taxon>Heteroconchia</taxon>
        <taxon>Euheterodonta</taxon>
        <taxon>Imparidentia</taxon>
        <taxon>Neoheterodontei</taxon>
        <taxon>Myida</taxon>
        <taxon>Dreissenoidea</taxon>
        <taxon>Dreissenidae</taxon>
        <taxon>Dreissena</taxon>
    </lineage>
</organism>
<gene>
    <name evidence="2" type="ORF">DPMN_186323</name>
</gene>
<sequence>MYDESSMFISENVIKLTALRKIDEINELQPLANNATSENESKETRVRTQISTSPSNTSVPQGLRYDKPVCGRKLQRSVTQALLQNMSSNSTSILLLPLPFDQFTRDIVELLGTVLSMEANIPTRYSFDRDVQTEYFRDAKLYIETNCARTKINF</sequence>
<evidence type="ECO:0000256" key="1">
    <source>
        <dbReference type="SAM" id="MobiDB-lite"/>
    </source>
</evidence>
<reference evidence="2" key="2">
    <citation type="submission" date="2020-11" db="EMBL/GenBank/DDBJ databases">
        <authorList>
            <person name="McCartney M.A."/>
            <person name="Auch B."/>
            <person name="Kono T."/>
            <person name="Mallez S."/>
            <person name="Becker A."/>
            <person name="Gohl D.M."/>
            <person name="Silverstein K.A.T."/>
            <person name="Koren S."/>
            <person name="Bechman K.B."/>
            <person name="Herman A."/>
            <person name="Abrahante J.E."/>
            <person name="Garbe J."/>
        </authorList>
    </citation>
    <scope>NUCLEOTIDE SEQUENCE</scope>
    <source>
        <strain evidence="2">Duluth1</strain>
        <tissue evidence="2">Whole animal</tissue>
    </source>
</reference>
<proteinExistence type="predicted"/>